<dbReference type="AlphaFoldDB" id="A0AAJ0DAH5"/>
<dbReference type="Pfam" id="PF17784">
    <property type="entry name" value="Sulfotransfer_4"/>
    <property type="match status" value="1"/>
</dbReference>
<dbReference type="InterPro" id="IPR040632">
    <property type="entry name" value="Sulfotransfer_4"/>
</dbReference>
<keyword evidence="2" id="KW-1185">Reference proteome</keyword>
<evidence type="ECO:0000313" key="2">
    <source>
        <dbReference type="Proteomes" id="UP001271007"/>
    </source>
</evidence>
<dbReference type="PANTHER" id="PTHR36978:SF8">
    <property type="entry name" value="NAD DEPENDENT EPIMERASE_DEHYDRATASE"/>
    <property type="match status" value="1"/>
</dbReference>
<proteinExistence type="predicted"/>
<accession>A0AAJ0DAH5</accession>
<evidence type="ECO:0008006" key="3">
    <source>
        <dbReference type="Google" id="ProtNLM"/>
    </source>
</evidence>
<dbReference type="SUPFAM" id="SSF52540">
    <property type="entry name" value="P-loop containing nucleoside triphosphate hydrolases"/>
    <property type="match status" value="1"/>
</dbReference>
<protein>
    <recommendedName>
        <fullName evidence="3">P-loop containing nucleoside triphosphate hydrolase protein</fullName>
    </recommendedName>
</protein>
<dbReference type="Gene3D" id="3.40.50.300">
    <property type="entry name" value="P-loop containing nucleotide triphosphate hydrolases"/>
    <property type="match status" value="1"/>
</dbReference>
<dbReference type="PANTHER" id="PTHR36978">
    <property type="entry name" value="P-LOOP CONTAINING NUCLEOTIDE TRIPHOSPHATE HYDROLASE"/>
    <property type="match status" value="1"/>
</dbReference>
<dbReference type="InterPro" id="IPR027417">
    <property type="entry name" value="P-loop_NTPase"/>
</dbReference>
<comment type="caution">
    <text evidence="1">The sequence shown here is derived from an EMBL/GenBank/DDBJ whole genome shotgun (WGS) entry which is preliminary data.</text>
</comment>
<organism evidence="1 2">
    <name type="scientific">Extremus antarcticus</name>
    <dbReference type="NCBI Taxonomy" id="702011"/>
    <lineage>
        <taxon>Eukaryota</taxon>
        <taxon>Fungi</taxon>
        <taxon>Dikarya</taxon>
        <taxon>Ascomycota</taxon>
        <taxon>Pezizomycotina</taxon>
        <taxon>Dothideomycetes</taxon>
        <taxon>Dothideomycetidae</taxon>
        <taxon>Mycosphaerellales</taxon>
        <taxon>Extremaceae</taxon>
        <taxon>Extremus</taxon>
    </lineage>
</organism>
<dbReference type="Proteomes" id="UP001271007">
    <property type="component" value="Unassembled WGS sequence"/>
</dbReference>
<reference evidence="1" key="1">
    <citation type="submission" date="2023-04" db="EMBL/GenBank/DDBJ databases">
        <title>Black Yeasts Isolated from many extreme environments.</title>
        <authorList>
            <person name="Coleine C."/>
            <person name="Stajich J.E."/>
            <person name="Selbmann L."/>
        </authorList>
    </citation>
    <scope>NUCLEOTIDE SEQUENCE</scope>
    <source>
        <strain evidence="1">CCFEE 5312</strain>
    </source>
</reference>
<sequence length="251" mass="28758">MSVLALGLSRTGTNSLRTALLHLGYNDCYHGFSLISGDGWRDGIAWNQLLIRKFRPSTYDAPLQVTAAQFDWILGNSMALTDIPAVLFAGELLDAYPGAAVILNRRSDTQEWKKSFRATTLAAERNWVIWVCSFFDAELFWMERVFIIAIQALFGGSFEANAEHAYRDHYEKLEEKLKATKRPYLDWEARDGWGPLCEFLGRQVPDIEFPEENKRDAHDMNIERLMEKKAYIVPDISTLVMENGPYTRHLS</sequence>
<dbReference type="EMBL" id="JAWDJX010000113">
    <property type="protein sequence ID" value="KAK3046132.1"/>
    <property type="molecule type" value="Genomic_DNA"/>
</dbReference>
<name>A0AAJ0DAH5_9PEZI</name>
<gene>
    <name evidence="1" type="ORF">LTR09_012358</name>
</gene>
<evidence type="ECO:0000313" key="1">
    <source>
        <dbReference type="EMBL" id="KAK3046132.1"/>
    </source>
</evidence>